<dbReference type="SUPFAM" id="SSF69318">
    <property type="entry name" value="Integrin alpha N-terminal domain"/>
    <property type="match status" value="1"/>
</dbReference>
<keyword evidence="1" id="KW-0732">Signal</keyword>
<dbReference type="InterPro" id="IPR054583">
    <property type="entry name" value="Beta-prop_AUDH"/>
</dbReference>
<keyword evidence="4" id="KW-1185">Reference proteome</keyword>
<evidence type="ECO:0000259" key="2">
    <source>
        <dbReference type="Pfam" id="PF22301"/>
    </source>
</evidence>
<protein>
    <recommendedName>
        <fullName evidence="2">Aldos-2-ulose dehydratase beta-propeller domain-containing protein</fullName>
    </recommendedName>
</protein>
<name>A0A0X3VD94_9ACTN</name>
<comment type="caution">
    <text evidence="3">The sequence shown here is derived from an EMBL/GenBank/DDBJ whole genome shotgun (WGS) entry which is preliminary data.</text>
</comment>
<dbReference type="PANTHER" id="PTHR44103:SF1">
    <property type="entry name" value="PROPROTEIN CONVERTASE P"/>
    <property type="match status" value="1"/>
</dbReference>
<feature type="domain" description="Aldos-2-ulose dehydratase beta-propeller" evidence="2">
    <location>
        <begin position="114"/>
        <end position="296"/>
    </location>
</feature>
<evidence type="ECO:0000313" key="3">
    <source>
        <dbReference type="EMBL" id="KUL42771.1"/>
    </source>
</evidence>
<sequence>MMIQVKQPAFSDPQVIDAKPEDGYWVHAMDIDGDGNTDLVASGLTKGSVVWYKNPGKKDRTTAWTKHEISVQDKGGVKKPVAMDIAVLDGNSHPDIALCHDYGQCMFNCGKEDGKISWLTNPGNSGGAWQREKIGTLVATHRLRLGHFTPTGKLQLAAFPVVGPTGGKKGVGDPALIKLYENSSDGEWTSTVIDDQKFRIVHAIVARKFPGTPRPDLDSFIVAGKEGLAWLGYGSDGKWVRKPIGSGATPAQQSSEIPYEFQGTGNVAIGRVGGQEYACMLTVEPFHGNILAAYTRPWGVKPFDRPWNRTVVRQFKQPVYGKDGQPKDAVGHHVVAADFDGDGDDEFLVAMRGPDPQGVFYYKFSPAGKVLIEQQISTDSAARIAVADFDRDGRLDFATTTYETEGYYKAGNPKVRVFYNDITGAHKDDPKAPPGADG</sequence>
<dbReference type="Pfam" id="PF22301">
    <property type="entry name" value="AUDH_beta_propeller"/>
    <property type="match status" value="1"/>
</dbReference>
<dbReference type="EMBL" id="LLZG01000047">
    <property type="protein sequence ID" value="KUL42771.1"/>
    <property type="molecule type" value="Genomic_DNA"/>
</dbReference>
<dbReference type="InterPro" id="IPR028994">
    <property type="entry name" value="Integrin_alpha_N"/>
</dbReference>
<gene>
    <name evidence="3" type="ORF">ADL12_08975</name>
</gene>
<proteinExistence type="predicted"/>
<accession>A0A0X3VD94</accession>
<evidence type="ECO:0000313" key="4">
    <source>
        <dbReference type="Proteomes" id="UP000053923"/>
    </source>
</evidence>
<dbReference type="Pfam" id="PF13517">
    <property type="entry name" value="FG-GAP_3"/>
    <property type="match status" value="1"/>
</dbReference>
<dbReference type="PANTHER" id="PTHR44103">
    <property type="entry name" value="PROPROTEIN CONVERTASE P"/>
    <property type="match status" value="1"/>
</dbReference>
<dbReference type="Gene3D" id="2.130.10.130">
    <property type="entry name" value="Integrin alpha, N-terminal"/>
    <property type="match status" value="1"/>
</dbReference>
<organism evidence="3 4">
    <name type="scientific">Streptomyces regalis</name>
    <dbReference type="NCBI Taxonomy" id="68262"/>
    <lineage>
        <taxon>Bacteria</taxon>
        <taxon>Bacillati</taxon>
        <taxon>Actinomycetota</taxon>
        <taxon>Actinomycetes</taxon>
        <taxon>Kitasatosporales</taxon>
        <taxon>Streptomycetaceae</taxon>
        <taxon>Streptomyces</taxon>
    </lineage>
</organism>
<dbReference type="AlphaFoldDB" id="A0A0X3VD94"/>
<evidence type="ECO:0000256" key="1">
    <source>
        <dbReference type="ARBA" id="ARBA00022729"/>
    </source>
</evidence>
<dbReference type="Proteomes" id="UP000053923">
    <property type="component" value="Unassembled WGS sequence"/>
</dbReference>
<dbReference type="InterPro" id="IPR013517">
    <property type="entry name" value="FG-GAP"/>
</dbReference>
<reference evidence="4" key="1">
    <citation type="submission" date="2015-10" db="EMBL/GenBank/DDBJ databases">
        <authorList>
            <person name="Ju K.-S."/>
            <person name="Doroghazi J.R."/>
            <person name="Metcalf W.W."/>
        </authorList>
    </citation>
    <scope>NUCLEOTIDE SEQUENCE [LARGE SCALE GENOMIC DNA]</scope>
    <source>
        <strain evidence="4">NRRL 3151</strain>
    </source>
</reference>